<sequence>MSDDQEPADLEELARRAKLAERRHQALEDVGGLLSIADIAERWGVDAETVRTHRKRRDDFPEPIGTIGRSEVWTAAAIDLWRATPRKRGPKPGSRRK</sequence>
<reference evidence="1" key="1">
    <citation type="submission" date="2020-05" db="EMBL/GenBank/DDBJ databases">
        <authorList>
            <person name="Chiriac C."/>
            <person name="Salcher M."/>
            <person name="Ghai R."/>
            <person name="Kavagutti S V."/>
        </authorList>
    </citation>
    <scope>NUCLEOTIDE SEQUENCE</scope>
</reference>
<protein>
    <submittedName>
        <fullName evidence="1">Unannotated protein</fullName>
    </submittedName>
</protein>
<dbReference type="AlphaFoldDB" id="A0A6J7FEX7"/>
<name>A0A6J7FEX7_9ZZZZ</name>
<proteinExistence type="predicted"/>
<organism evidence="1">
    <name type="scientific">freshwater metagenome</name>
    <dbReference type="NCBI Taxonomy" id="449393"/>
    <lineage>
        <taxon>unclassified sequences</taxon>
        <taxon>metagenomes</taxon>
        <taxon>ecological metagenomes</taxon>
    </lineage>
</organism>
<gene>
    <name evidence="1" type="ORF">UFOPK3564_00089</name>
</gene>
<evidence type="ECO:0000313" key="1">
    <source>
        <dbReference type="EMBL" id="CAB4892358.1"/>
    </source>
</evidence>
<accession>A0A6J7FEX7</accession>
<dbReference type="EMBL" id="CAFBMK010000003">
    <property type="protein sequence ID" value="CAB4892358.1"/>
    <property type="molecule type" value="Genomic_DNA"/>
</dbReference>